<name>A0A9P7ZB05_9HELO</name>
<feature type="region of interest" description="Disordered" evidence="1">
    <location>
        <begin position="312"/>
        <end position="332"/>
    </location>
</feature>
<keyword evidence="4" id="KW-1185">Reference proteome</keyword>
<feature type="domain" description="FAS1" evidence="2">
    <location>
        <begin position="126"/>
        <end position="253"/>
    </location>
</feature>
<evidence type="ECO:0000313" key="3">
    <source>
        <dbReference type="EMBL" id="KAG9248650.1"/>
    </source>
</evidence>
<dbReference type="PROSITE" id="PS50213">
    <property type="entry name" value="FAS1"/>
    <property type="match status" value="2"/>
</dbReference>
<feature type="domain" description="FAS1" evidence="2">
    <location>
        <begin position="1"/>
        <end position="124"/>
    </location>
</feature>
<evidence type="ECO:0000313" key="4">
    <source>
        <dbReference type="Proteomes" id="UP000887226"/>
    </source>
</evidence>
<reference evidence="3" key="1">
    <citation type="journal article" date="2021" name="IMA Fungus">
        <title>Genomic characterization of three marine fungi, including Emericellopsis atlantica sp. nov. with signatures of a generalist lifestyle and marine biomass degradation.</title>
        <authorList>
            <person name="Hagestad O.C."/>
            <person name="Hou L."/>
            <person name="Andersen J.H."/>
            <person name="Hansen E.H."/>
            <person name="Altermark B."/>
            <person name="Li C."/>
            <person name="Kuhnert E."/>
            <person name="Cox R.J."/>
            <person name="Crous P.W."/>
            <person name="Spatafora J.W."/>
            <person name="Lail K."/>
            <person name="Amirebrahimi M."/>
            <person name="Lipzen A."/>
            <person name="Pangilinan J."/>
            <person name="Andreopoulos W."/>
            <person name="Hayes R.D."/>
            <person name="Ng V."/>
            <person name="Grigoriev I.V."/>
            <person name="Jackson S.A."/>
            <person name="Sutton T.D.S."/>
            <person name="Dobson A.D.W."/>
            <person name="Rama T."/>
        </authorList>
    </citation>
    <scope>NUCLEOTIDE SEQUENCE</scope>
    <source>
        <strain evidence="3">TRa3180A</strain>
    </source>
</reference>
<comment type="caution">
    <text evidence="3">The sequence shown here is derived from an EMBL/GenBank/DDBJ whole genome shotgun (WGS) entry which is preliminary data.</text>
</comment>
<accession>A0A9P7ZB05</accession>
<dbReference type="InterPro" id="IPR000782">
    <property type="entry name" value="FAS1_domain"/>
</dbReference>
<dbReference type="SUPFAM" id="SSF82153">
    <property type="entry name" value="FAS1 domain"/>
    <property type="match status" value="2"/>
</dbReference>
<dbReference type="InterPro" id="IPR050904">
    <property type="entry name" value="Adhesion/Biosynth-related"/>
</dbReference>
<dbReference type="Proteomes" id="UP000887226">
    <property type="component" value="Unassembled WGS sequence"/>
</dbReference>
<dbReference type="GO" id="GO:0000329">
    <property type="term" value="C:fungal-type vacuole membrane"/>
    <property type="evidence" value="ECO:0007669"/>
    <property type="project" value="TreeGrafter"/>
</dbReference>
<dbReference type="PANTHER" id="PTHR10900:SF77">
    <property type="entry name" value="FI19380P1"/>
    <property type="match status" value="1"/>
</dbReference>
<evidence type="ECO:0000259" key="2">
    <source>
        <dbReference type="PROSITE" id="PS50213"/>
    </source>
</evidence>
<dbReference type="SMART" id="SM00554">
    <property type="entry name" value="FAS1"/>
    <property type="match status" value="2"/>
</dbReference>
<dbReference type="GO" id="GO:0016236">
    <property type="term" value="P:macroautophagy"/>
    <property type="evidence" value="ECO:0007669"/>
    <property type="project" value="TreeGrafter"/>
</dbReference>
<proteinExistence type="predicted"/>
<dbReference type="OrthoDB" id="286301at2759"/>
<dbReference type="Pfam" id="PF02469">
    <property type="entry name" value="Fasciclin"/>
    <property type="match status" value="2"/>
</dbReference>
<dbReference type="InterPro" id="IPR036378">
    <property type="entry name" value="FAS1_dom_sf"/>
</dbReference>
<dbReference type="EMBL" id="MU253745">
    <property type="protein sequence ID" value="KAG9248650.1"/>
    <property type="molecule type" value="Genomic_DNA"/>
</dbReference>
<gene>
    <name evidence="3" type="ORF">BJ878DRAFT_487206</name>
</gene>
<organism evidence="3 4">
    <name type="scientific">Calycina marina</name>
    <dbReference type="NCBI Taxonomy" id="1763456"/>
    <lineage>
        <taxon>Eukaryota</taxon>
        <taxon>Fungi</taxon>
        <taxon>Dikarya</taxon>
        <taxon>Ascomycota</taxon>
        <taxon>Pezizomycotina</taxon>
        <taxon>Leotiomycetes</taxon>
        <taxon>Helotiales</taxon>
        <taxon>Pezizellaceae</taxon>
        <taxon>Calycina</taxon>
    </lineage>
</organism>
<evidence type="ECO:0000256" key="1">
    <source>
        <dbReference type="SAM" id="MobiDB-lite"/>
    </source>
</evidence>
<dbReference type="PANTHER" id="PTHR10900">
    <property type="entry name" value="PERIOSTIN-RELATED"/>
    <property type="match status" value="1"/>
</dbReference>
<dbReference type="AlphaFoldDB" id="A0A9P7ZB05"/>
<protein>
    <submittedName>
        <fullName evidence="3">FAS1 domain-containing protein</fullName>
    </submittedName>
</protein>
<sequence>MEMMADCIFQILAPSDDAFNKIPYTSLNEAFQNNDETVITNILEYHILQGQRMAADLIPGTPVFIATLLTDPSYTNVTGGQMVGNVKQAGDVVVLTSGQGSRSTVVIKDLSFTGGVVQVIDSLLVPPTGFPETAQAFNFTSYEGATYATNKTDNITYTKDLTLLVPQNQAFLALGPAISSMTSDQLAQVVDYSIIPELLYSTSLTNGSHFKTLQGGNITILHVGNNMYINSAQVLTTDILIANGVIHVIDNVLNPQGPGAQPNPVIPSQAPVFASASQVNSIPFTSALPCTTNCPITSTSAASASGTAGVSGASGAGATSTTSVSTRTSSGRAAAMAQETGLRAAGLMAAIGGAVFMI</sequence>
<dbReference type="Gene3D" id="2.30.180.10">
    <property type="entry name" value="FAS1 domain"/>
    <property type="match status" value="2"/>
</dbReference>